<keyword evidence="1" id="KW-0812">Transmembrane</keyword>
<evidence type="ECO:0000313" key="3">
    <source>
        <dbReference type="EMBL" id="APE44212.1"/>
    </source>
</evidence>
<feature type="transmembrane region" description="Helical" evidence="1">
    <location>
        <begin position="102"/>
        <end position="120"/>
    </location>
</feature>
<gene>
    <name evidence="3" type="ORF">BOO69_12990</name>
</gene>
<evidence type="ECO:0000256" key="1">
    <source>
        <dbReference type="SAM" id="Phobius"/>
    </source>
</evidence>
<evidence type="ECO:0000259" key="2">
    <source>
        <dbReference type="PROSITE" id="PS50930"/>
    </source>
</evidence>
<dbReference type="Proteomes" id="UP000181897">
    <property type="component" value="Chromosome"/>
</dbReference>
<dbReference type="KEGG" id="suam:BOO69_12990"/>
<dbReference type="EMBL" id="CP018076">
    <property type="protein sequence ID" value="APE44212.1"/>
    <property type="molecule type" value="Genomic_DNA"/>
</dbReference>
<dbReference type="SMART" id="SM00850">
    <property type="entry name" value="LytTR"/>
    <property type="match status" value="1"/>
</dbReference>
<feature type="transmembrane region" description="Helical" evidence="1">
    <location>
        <begin position="43"/>
        <end position="61"/>
    </location>
</feature>
<dbReference type="PROSITE" id="PS50930">
    <property type="entry name" value="HTH_LYTTR"/>
    <property type="match status" value="1"/>
</dbReference>
<protein>
    <recommendedName>
        <fullName evidence="2">HTH LytTR-type domain-containing protein</fullName>
    </recommendedName>
</protein>
<feature type="transmembrane region" description="Helical" evidence="1">
    <location>
        <begin position="73"/>
        <end position="96"/>
    </location>
</feature>
<dbReference type="RefSeq" id="WP_071972553.1">
    <property type="nucleotide sequence ID" value="NZ_CP018076.1"/>
</dbReference>
<keyword evidence="1" id="KW-1133">Transmembrane helix</keyword>
<dbReference type="InterPro" id="IPR007492">
    <property type="entry name" value="LytTR_DNA-bd_dom"/>
</dbReference>
<sequence>MQFTHRQRQRLWLLLALWAMITLLCAVAGPFGTHAALGPAGRAAYWAGIVAFSIASSVIAIRVMPPSQPARSLGWAVFMVVGGTVIYLINNLVFGVDAAGSLAYMVGIVGATVLVTNGLIHLAHRALGGANPTQPPQPDPAAAFLRRLPVERRGSLQRIEAQDHYLNVVTERGNALILMRLSDALAELAGTEGLQVHRSHWVALGAVQRHRRINGRDLLVMADGAEVPVSRSFRPAARAAGLF</sequence>
<keyword evidence="1" id="KW-0472">Membrane</keyword>
<keyword evidence="4" id="KW-1185">Reference proteome</keyword>
<organism evidence="3 4">
    <name type="scientific">Sulfitobacter alexandrii</name>
    <dbReference type="NCBI Taxonomy" id="1917485"/>
    <lineage>
        <taxon>Bacteria</taxon>
        <taxon>Pseudomonadati</taxon>
        <taxon>Pseudomonadota</taxon>
        <taxon>Alphaproteobacteria</taxon>
        <taxon>Rhodobacterales</taxon>
        <taxon>Roseobacteraceae</taxon>
        <taxon>Sulfitobacter</taxon>
    </lineage>
</organism>
<feature type="transmembrane region" description="Helical" evidence="1">
    <location>
        <begin position="12"/>
        <end position="31"/>
    </location>
</feature>
<dbReference type="AlphaFoldDB" id="A0A1J0WIR4"/>
<feature type="domain" description="HTH LytTR-type" evidence="2">
    <location>
        <begin position="156"/>
        <end position="243"/>
    </location>
</feature>
<accession>A0A1J0WIR4</accession>
<dbReference type="Gene3D" id="2.40.50.1020">
    <property type="entry name" value="LytTr DNA-binding domain"/>
    <property type="match status" value="1"/>
</dbReference>
<dbReference type="STRING" id="1917485.BOO69_12990"/>
<dbReference type="GO" id="GO:0003677">
    <property type="term" value="F:DNA binding"/>
    <property type="evidence" value="ECO:0007669"/>
    <property type="project" value="InterPro"/>
</dbReference>
<evidence type="ECO:0000313" key="4">
    <source>
        <dbReference type="Proteomes" id="UP000181897"/>
    </source>
</evidence>
<name>A0A1J0WIR4_9RHOB</name>
<reference evidence="3 4" key="1">
    <citation type="submission" date="2016-11" db="EMBL/GenBank/DDBJ databases">
        <title>Complete genome sequence of Sulfitobacter sp. AM1-D1, a toxic bacteria associated with marine dinoflagellate Alexandrium minutum in East China Sea.</title>
        <authorList>
            <person name="Yang Q."/>
            <person name="Zhang X."/>
            <person name="Tian X."/>
        </authorList>
    </citation>
    <scope>NUCLEOTIDE SEQUENCE [LARGE SCALE GENOMIC DNA]</scope>
    <source>
        <strain evidence="3 4">AM1-D1</strain>
    </source>
</reference>
<dbReference type="Pfam" id="PF04397">
    <property type="entry name" value="LytTR"/>
    <property type="match status" value="1"/>
</dbReference>
<proteinExistence type="predicted"/>